<accession>A0A2K1IRK1</accession>
<dbReference type="Gramene" id="Pp3c21_11040V3.1">
    <property type="protein sequence ID" value="Pp3c21_11040V3.1"/>
    <property type="gene ID" value="Pp3c21_11040"/>
</dbReference>
<keyword evidence="4" id="KW-1185">Reference proteome</keyword>
<dbReference type="EMBL" id="ABEU02000021">
    <property type="protein sequence ID" value="PNR31906.1"/>
    <property type="molecule type" value="Genomic_DNA"/>
</dbReference>
<feature type="signal peptide" evidence="1">
    <location>
        <begin position="1"/>
        <end position="18"/>
    </location>
</feature>
<evidence type="ECO:0000313" key="2">
    <source>
        <dbReference type="EMBL" id="PNR31906.1"/>
    </source>
</evidence>
<dbReference type="Gramene" id="Pp3c21_11040V3.2">
    <property type="protein sequence ID" value="Pp3c21_11040V3.2"/>
    <property type="gene ID" value="Pp3c21_11040"/>
</dbReference>
<dbReference type="EnsemblPlants" id="Pp3c21_11040V3.2">
    <property type="protein sequence ID" value="Pp3c21_11040V3.2"/>
    <property type="gene ID" value="Pp3c21_11040"/>
</dbReference>
<evidence type="ECO:0008006" key="5">
    <source>
        <dbReference type="Google" id="ProtNLM"/>
    </source>
</evidence>
<reference evidence="2 4" key="1">
    <citation type="journal article" date="2008" name="Science">
        <title>The Physcomitrella genome reveals evolutionary insights into the conquest of land by plants.</title>
        <authorList>
            <person name="Rensing S."/>
            <person name="Lang D."/>
            <person name="Zimmer A."/>
            <person name="Terry A."/>
            <person name="Salamov A."/>
            <person name="Shapiro H."/>
            <person name="Nishiyama T."/>
            <person name="Perroud P.-F."/>
            <person name="Lindquist E."/>
            <person name="Kamisugi Y."/>
            <person name="Tanahashi T."/>
            <person name="Sakakibara K."/>
            <person name="Fujita T."/>
            <person name="Oishi K."/>
            <person name="Shin-I T."/>
            <person name="Kuroki Y."/>
            <person name="Toyoda A."/>
            <person name="Suzuki Y."/>
            <person name="Hashimoto A."/>
            <person name="Yamaguchi K."/>
            <person name="Sugano A."/>
            <person name="Kohara Y."/>
            <person name="Fujiyama A."/>
            <person name="Anterola A."/>
            <person name="Aoki S."/>
            <person name="Ashton N."/>
            <person name="Barbazuk W.B."/>
            <person name="Barker E."/>
            <person name="Bennetzen J."/>
            <person name="Bezanilla M."/>
            <person name="Blankenship R."/>
            <person name="Cho S.H."/>
            <person name="Dutcher S."/>
            <person name="Estelle M."/>
            <person name="Fawcett J.A."/>
            <person name="Gundlach H."/>
            <person name="Hanada K."/>
            <person name="Heyl A."/>
            <person name="Hicks K.A."/>
            <person name="Hugh J."/>
            <person name="Lohr M."/>
            <person name="Mayer K."/>
            <person name="Melkozernov A."/>
            <person name="Murata T."/>
            <person name="Nelson D."/>
            <person name="Pils B."/>
            <person name="Prigge M."/>
            <person name="Reiss B."/>
            <person name="Renner T."/>
            <person name="Rombauts S."/>
            <person name="Rushton P."/>
            <person name="Sanderfoot A."/>
            <person name="Schween G."/>
            <person name="Shiu S.-H."/>
            <person name="Stueber K."/>
            <person name="Theodoulou F.L."/>
            <person name="Tu H."/>
            <person name="Van de Peer Y."/>
            <person name="Verrier P.J."/>
            <person name="Waters E."/>
            <person name="Wood A."/>
            <person name="Yang L."/>
            <person name="Cove D."/>
            <person name="Cuming A."/>
            <person name="Hasebe M."/>
            <person name="Lucas S."/>
            <person name="Mishler D.B."/>
            <person name="Reski R."/>
            <person name="Grigoriev I."/>
            <person name="Quatrano R.S."/>
            <person name="Boore J.L."/>
        </authorList>
    </citation>
    <scope>NUCLEOTIDE SEQUENCE [LARGE SCALE GENOMIC DNA]</scope>
    <source>
        <strain evidence="3 4">cv. Gransden 2004</strain>
    </source>
</reference>
<reference evidence="2 4" key="2">
    <citation type="journal article" date="2018" name="Plant J.">
        <title>The Physcomitrella patens chromosome-scale assembly reveals moss genome structure and evolution.</title>
        <authorList>
            <person name="Lang D."/>
            <person name="Ullrich K.K."/>
            <person name="Murat F."/>
            <person name="Fuchs J."/>
            <person name="Jenkins J."/>
            <person name="Haas F.B."/>
            <person name="Piednoel M."/>
            <person name="Gundlach H."/>
            <person name="Van Bel M."/>
            <person name="Meyberg R."/>
            <person name="Vives C."/>
            <person name="Morata J."/>
            <person name="Symeonidi A."/>
            <person name="Hiss M."/>
            <person name="Muchero W."/>
            <person name="Kamisugi Y."/>
            <person name="Saleh O."/>
            <person name="Blanc G."/>
            <person name="Decker E.L."/>
            <person name="van Gessel N."/>
            <person name="Grimwood J."/>
            <person name="Hayes R.D."/>
            <person name="Graham S.W."/>
            <person name="Gunter L.E."/>
            <person name="McDaniel S.F."/>
            <person name="Hoernstein S.N.W."/>
            <person name="Larsson A."/>
            <person name="Li F.W."/>
            <person name="Perroud P.F."/>
            <person name="Phillips J."/>
            <person name="Ranjan P."/>
            <person name="Rokshar D.S."/>
            <person name="Rothfels C.J."/>
            <person name="Schneider L."/>
            <person name="Shu S."/>
            <person name="Stevenson D.W."/>
            <person name="Thummler F."/>
            <person name="Tillich M."/>
            <person name="Villarreal Aguilar J.C."/>
            <person name="Widiez T."/>
            <person name="Wong G.K."/>
            <person name="Wymore A."/>
            <person name="Zhang Y."/>
            <person name="Zimmer A.D."/>
            <person name="Quatrano R.S."/>
            <person name="Mayer K.F.X."/>
            <person name="Goodstein D."/>
            <person name="Casacuberta J.M."/>
            <person name="Vandepoele K."/>
            <person name="Reski R."/>
            <person name="Cuming A.C."/>
            <person name="Tuskan G.A."/>
            <person name="Maumus F."/>
            <person name="Salse J."/>
            <person name="Schmutz J."/>
            <person name="Rensing S.A."/>
        </authorList>
    </citation>
    <scope>NUCLEOTIDE SEQUENCE [LARGE SCALE GENOMIC DNA]</scope>
    <source>
        <strain evidence="3 4">cv. Gransden 2004</strain>
    </source>
</reference>
<proteinExistence type="predicted"/>
<evidence type="ECO:0000256" key="1">
    <source>
        <dbReference type="SAM" id="SignalP"/>
    </source>
</evidence>
<sequence>MNLPRFVGLIALSVPLDCSLVMHHSPPGSFDTFLGFGTVQLMNAAHRFVFCYSLREQEAVACIQGIFVKHTRFQRKEIKEVATVSRYL</sequence>
<reference evidence="3" key="3">
    <citation type="submission" date="2020-12" db="UniProtKB">
        <authorList>
            <consortium name="EnsemblPlants"/>
        </authorList>
    </citation>
    <scope>IDENTIFICATION</scope>
</reference>
<organism evidence="2">
    <name type="scientific">Physcomitrium patens</name>
    <name type="common">Spreading-leaved earth moss</name>
    <name type="synonym">Physcomitrella patens</name>
    <dbReference type="NCBI Taxonomy" id="3218"/>
    <lineage>
        <taxon>Eukaryota</taxon>
        <taxon>Viridiplantae</taxon>
        <taxon>Streptophyta</taxon>
        <taxon>Embryophyta</taxon>
        <taxon>Bryophyta</taxon>
        <taxon>Bryophytina</taxon>
        <taxon>Bryopsida</taxon>
        <taxon>Funariidae</taxon>
        <taxon>Funariales</taxon>
        <taxon>Funariaceae</taxon>
        <taxon>Physcomitrium</taxon>
    </lineage>
</organism>
<protein>
    <recommendedName>
        <fullName evidence="5">Secreted protein</fullName>
    </recommendedName>
</protein>
<keyword evidence="1" id="KW-0732">Signal</keyword>
<dbReference type="EnsemblPlants" id="Pp3c21_11040V3.1">
    <property type="protein sequence ID" value="Pp3c21_11040V3.1"/>
    <property type="gene ID" value="Pp3c21_11040"/>
</dbReference>
<evidence type="ECO:0000313" key="4">
    <source>
        <dbReference type="Proteomes" id="UP000006727"/>
    </source>
</evidence>
<dbReference type="AlphaFoldDB" id="A0A2K1IRK1"/>
<name>A0A2K1IRK1_PHYPA</name>
<dbReference type="InParanoid" id="A0A2K1IRK1"/>
<feature type="chain" id="PRO_5036318898" description="Secreted protein" evidence="1">
    <location>
        <begin position="19"/>
        <end position="88"/>
    </location>
</feature>
<gene>
    <name evidence="2" type="ORF">PHYPA_026029</name>
</gene>
<dbReference type="Proteomes" id="UP000006727">
    <property type="component" value="Chromosome 21"/>
</dbReference>
<evidence type="ECO:0000313" key="3">
    <source>
        <dbReference type="EnsemblPlants" id="Pp3c21_11040V3.1"/>
    </source>
</evidence>